<proteinExistence type="predicted"/>
<comment type="caution">
    <text evidence="5">The sequence shown here is derived from an EMBL/GenBank/DDBJ whole genome shotgun (WGS) entry which is preliminary data.</text>
</comment>
<dbReference type="SUPFAM" id="SSF47413">
    <property type="entry name" value="lambda repressor-like DNA-binding domains"/>
    <property type="match status" value="1"/>
</dbReference>
<evidence type="ECO:0000313" key="5">
    <source>
        <dbReference type="EMBL" id="GHD04777.1"/>
    </source>
</evidence>
<dbReference type="GO" id="GO:0000976">
    <property type="term" value="F:transcription cis-regulatory region binding"/>
    <property type="evidence" value="ECO:0007669"/>
    <property type="project" value="TreeGrafter"/>
</dbReference>
<dbReference type="EMBL" id="BMVC01000011">
    <property type="protein sequence ID" value="GHD04777.1"/>
    <property type="molecule type" value="Genomic_DNA"/>
</dbReference>
<dbReference type="PANTHER" id="PTHR30146:SF153">
    <property type="entry name" value="LACTOSE OPERON REPRESSOR"/>
    <property type="match status" value="1"/>
</dbReference>
<protein>
    <submittedName>
        <fullName evidence="5">LacI family transcriptional regulator</fullName>
    </submittedName>
</protein>
<dbReference type="CDD" id="cd06292">
    <property type="entry name" value="PBP1_AglR_RafR-like"/>
    <property type="match status" value="1"/>
</dbReference>
<dbReference type="AlphaFoldDB" id="A0A919CCR6"/>
<dbReference type="Proteomes" id="UP000638353">
    <property type="component" value="Unassembled WGS sequence"/>
</dbReference>
<dbReference type="InterPro" id="IPR010982">
    <property type="entry name" value="Lambda_DNA-bd_dom_sf"/>
</dbReference>
<dbReference type="PANTHER" id="PTHR30146">
    <property type="entry name" value="LACI-RELATED TRANSCRIPTIONAL REPRESSOR"/>
    <property type="match status" value="1"/>
</dbReference>
<evidence type="ECO:0000313" key="6">
    <source>
        <dbReference type="Proteomes" id="UP000638353"/>
    </source>
</evidence>
<dbReference type="InterPro" id="IPR046335">
    <property type="entry name" value="LacI/GalR-like_sensor"/>
</dbReference>
<dbReference type="PROSITE" id="PS50932">
    <property type="entry name" value="HTH_LACI_2"/>
    <property type="match status" value="1"/>
</dbReference>
<evidence type="ECO:0000256" key="3">
    <source>
        <dbReference type="ARBA" id="ARBA00023163"/>
    </source>
</evidence>
<dbReference type="Pfam" id="PF13377">
    <property type="entry name" value="Peripla_BP_3"/>
    <property type="match status" value="1"/>
</dbReference>
<dbReference type="InterPro" id="IPR000843">
    <property type="entry name" value="HTH_LacI"/>
</dbReference>
<keyword evidence="3" id="KW-0804">Transcription</keyword>
<evidence type="ECO:0000256" key="2">
    <source>
        <dbReference type="ARBA" id="ARBA00023125"/>
    </source>
</evidence>
<organism evidence="5 6">
    <name type="scientific">Streptomyces finlayi</name>
    <dbReference type="NCBI Taxonomy" id="67296"/>
    <lineage>
        <taxon>Bacteria</taxon>
        <taxon>Bacillati</taxon>
        <taxon>Actinomycetota</taxon>
        <taxon>Actinomycetes</taxon>
        <taxon>Kitasatosporales</taxon>
        <taxon>Streptomycetaceae</taxon>
        <taxon>Streptomyces</taxon>
    </lineage>
</organism>
<reference evidence="5" key="2">
    <citation type="submission" date="2020-09" db="EMBL/GenBank/DDBJ databases">
        <authorList>
            <person name="Sun Q."/>
            <person name="Ohkuma M."/>
        </authorList>
    </citation>
    <scope>NUCLEOTIDE SEQUENCE</scope>
    <source>
        <strain evidence="5">JCM 4637</strain>
    </source>
</reference>
<dbReference type="SUPFAM" id="SSF53822">
    <property type="entry name" value="Periplasmic binding protein-like I"/>
    <property type="match status" value="1"/>
</dbReference>
<name>A0A919CCR6_9ACTN</name>
<dbReference type="Gene3D" id="1.10.260.40">
    <property type="entry name" value="lambda repressor-like DNA-binding domains"/>
    <property type="match status" value="1"/>
</dbReference>
<feature type="domain" description="HTH lacI-type" evidence="4">
    <location>
        <begin position="3"/>
        <end position="57"/>
    </location>
</feature>
<dbReference type="Pfam" id="PF00356">
    <property type="entry name" value="LacI"/>
    <property type="match status" value="1"/>
</dbReference>
<gene>
    <name evidence="5" type="ORF">GCM10010334_54350</name>
</gene>
<evidence type="ECO:0000259" key="4">
    <source>
        <dbReference type="PROSITE" id="PS50932"/>
    </source>
</evidence>
<keyword evidence="2" id="KW-0238">DNA-binding</keyword>
<reference evidence="5" key="1">
    <citation type="journal article" date="2014" name="Int. J. Syst. Evol. Microbiol.">
        <title>Complete genome sequence of Corynebacterium casei LMG S-19264T (=DSM 44701T), isolated from a smear-ripened cheese.</title>
        <authorList>
            <consortium name="US DOE Joint Genome Institute (JGI-PGF)"/>
            <person name="Walter F."/>
            <person name="Albersmeier A."/>
            <person name="Kalinowski J."/>
            <person name="Ruckert C."/>
        </authorList>
    </citation>
    <scope>NUCLEOTIDE SEQUENCE</scope>
    <source>
        <strain evidence="5">JCM 4637</strain>
    </source>
</reference>
<accession>A0A919CCR6</accession>
<dbReference type="InterPro" id="IPR028082">
    <property type="entry name" value="Peripla_BP_I"/>
</dbReference>
<dbReference type="GO" id="GO:0003700">
    <property type="term" value="F:DNA-binding transcription factor activity"/>
    <property type="evidence" value="ECO:0007669"/>
    <property type="project" value="TreeGrafter"/>
</dbReference>
<dbReference type="Gene3D" id="3.40.50.2300">
    <property type="match status" value="2"/>
</dbReference>
<sequence>MTRRLAQVAKKVGVSEATVSRVLNGKQGVSEATRQSVLTALDVLGYERPTQLRGERARLVGLVLPELQNPIFPAFAEVIGSALAQQGLTPVLCTQTKGGVSEADYVDLLLQQQVSGVVFAGGLFAQADAPHDHYRLLAERQIPVVLMNASIAGLDFPCVACDDAVAVEQSWRHLESLGHERIGLVLGPADHMPSRRRLKAAEQAAGGSLGDEFIERSMFSLEGGQAAATRLLERGATGIVCASDPLALGAVRAARRLGLRVPQDVSVVGYDDSAFMTCTEPPLTTVRQPIEAMGRAAVELLILQIQGSDVPHSELLFDPELVVRGSTAQPSGVTGAAK</sequence>
<dbReference type="RefSeq" id="WP_189825624.1">
    <property type="nucleotide sequence ID" value="NZ_BMVC01000011.1"/>
</dbReference>
<keyword evidence="1" id="KW-0805">Transcription regulation</keyword>
<evidence type="ECO:0000256" key="1">
    <source>
        <dbReference type="ARBA" id="ARBA00023015"/>
    </source>
</evidence>
<dbReference type="SMART" id="SM00354">
    <property type="entry name" value="HTH_LACI"/>
    <property type="match status" value="1"/>
</dbReference>
<dbReference type="CDD" id="cd01392">
    <property type="entry name" value="HTH_LacI"/>
    <property type="match status" value="1"/>
</dbReference>